<sequence>MDWESKEGRCTLACWAGAIVIGLLAFFVLDTFLFKLLAQIGGLLVLVGAGIVLTQTVCVSHKAPPPDPADLSPDAVAAPQAAPAPGAGGSAALAQPGSGGAARVHVPADAGTAEWDEAQESGSTAATSAVAYVEPEMPESPQGGTADDLKRLEGIGPKVEETLNGLGIWRYDQIAAWTGEDVTRIEAEAPALRGRAARDDWVGQAKALSAGNDVT</sequence>
<feature type="transmembrane region" description="Helical" evidence="2">
    <location>
        <begin position="12"/>
        <end position="34"/>
    </location>
</feature>
<name>A0A917WBN3_9RHOB</name>
<dbReference type="RefSeq" id="WP_028285612.1">
    <property type="nucleotide sequence ID" value="NZ_BMLF01000001.1"/>
</dbReference>
<dbReference type="AlphaFoldDB" id="A0A917WBN3"/>
<proteinExistence type="predicted"/>
<evidence type="ECO:0000313" key="4">
    <source>
        <dbReference type="Proteomes" id="UP000649829"/>
    </source>
</evidence>
<protein>
    <submittedName>
        <fullName evidence="3">Uncharacterized protein</fullName>
    </submittedName>
</protein>
<keyword evidence="2" id="KW-0472">Membrane</keyword>
<reference evidence="3" key="1">
    <citation type="journal article" date="2014" name="Int. J. Syst. Evol. Microbiol.">
        <title>Complete genome sequence of Corynebacterium casei LMG S-19264T (=DSM 44701T), isolated from a smear-ripened cheese.</title>
        <authorList>
            <consortium name="US DOE Joint Genome Institute (JGI-PGF)"/>
            <person name="Walter F."/>
            <person name="Albersmeier A."/>
            <person name="Kalinowski J."/>
            <person name="Ruckert C."/>
        </authorList>
    </citation>
    <scope>NUCLEOTIDE SEQUENCE</scope>
    <source>
        <strain evidence="3">CGMCC 1.6293</strain>
    </source>
</reference>
<keyword evidence="2" id="KW-1133">Transmembrane helix</keyword>
<dbReference type="EMBL" id="BMLF01000001">
    <property type="protein sequence ID" value="GGL87546.1"/>
    <property type="molecule type" value="Genomic_DNA"/>
</dbReference>
<feature type="region of interest" description="Disordered" evidence="1">
    <location>
        <begin position="64"/>
        <end position="104"/>
    </location>
</feature>
<evidence type="ECO:0000313" key="3">
    <source>
        <dbReference type="EMBL" id="GGL87546.1"/>
    </source>
</evidence>
<keyword evidence="2" id="KW-0812">Transmembrane</keyword>
<dbReference type="Gene3D" id="1.10.150.20">
    <property type="entry name" value="5' to 3' exonuclease, C-terminal subdomain"/>
    <property type="match status" value="1"/>
</dbReference>
<reference evidence="3" key="2">
    <citation type="submission" date="2020-09" db="EMBL/GenBank/DDBJ databases">
        <authorList>
            <person name="Sun Q."/>
            <person name="Zhou Y."/>
        </authorList>
    </citation>
    <scope>NUCLEOTIDE SEQUENCE</scope>
    <source>
        <strain evidence="3">CGMCC 1.6293</strain>
    </source>
</reference>
<comment type="caution">
    <text evidence="3">The sequence shown here is derived from an EMBL/GenBank/DDBJ whole genome shotgun (WGS) entry which is preliminary data.</text>
</comment>
<dbReference type="Proteomes" id="UP000649829">
    <property type="component" value="Unassembled WGS sequence"/>
</dbReference>
<evidence type="ECO:0000256" key="1">
    <source>
        <dbReference type="SAM" id="MobiDB-lite"/>
    </source>
</evidence>
<accession>A0A917WBN3</accession>
<feature type="compositionally biased region" description="Low complexity" evidence="1">
    <location>
        <begin position="69"/>
        <end position="96"/>
    </location>
</feature>
<organism evidence="3 4">
    <name type="scientific">Pseudooceanicola nanhaiensis</name>
    <dbReference type="NCBI Taxonomy" id="375761"/>
    <lineage>
        <taxon>Bacteria</taxon>
        <taxon>Pseudomonadati</taxon>
        <taxon>Pseudomonadota</taxon>
        <taxon>Alphaproteobacteria</taxon>
        <taxon>Rhodobacterales</taxon>
        <taxon>Paracoccaceae</taxon>
        <taxon>Pseudooceanicola</taxon>
    </lineage>
</organism>
<keyword evidence="4" id="KW-1185">Reference proteome</keyword>
<gene>
    <name evidence="3" type="ORF">GCM10011534_06930</name>
</gene>
<evidence type="ECO:0000256" key="2">
    <source>
        <dbReference type="SAM" id="Phobius"/>
    </source>
</evidence>